<dbReference type="SUPFAM" id="SSF51161">
    <property type="entry name" value="Trimeric LpxA-like enzymes"/>
    <property type="match status" value="3"/>
</dbReference>
<evidence type="ECO:0000259" key="6">
    <source>
        <dbReference type="PROSITE" id="PS50075"/>
    </source>
</evidence>
<dbReference type="Gene3D" id="3.40.50.1820">
    <property type="entry name" value="alpha/beta hydrolase"/>
    <property type="match status" value="1"/>
</dbReference>
<dbReference type="InterPro" id="IPR029058">
    <property type="entry name" value="AB_hydrolase_fold"/>
</dbReference>
<dbReference type="PROSITE" id="PS00101">
    <property type="entry name" value="HEXAPEP_TRANSFERASES"/>
    <property type="match status" value="1"/>
</dbReference>
<dbReference type="Pfam" id="PF13193">
    <property type="entry name" value="AMP-binding_C"/>
    <property type="match status" value="1"/>
</dbReference>
<reference evidence="7 8" key="1">
    <citation type="submission" date="2016-10" db="EMBL/GenBank/DDBJ databases">
        <authorList>
            <person name="de Groot N.N."/>
        </authorList>
    </citation>
    <scope>NUCLEOTIDE SEQUENCE [LARGE SCALE GENOMIC DNA]</scope>
    <source>
        <strain evidence="7 8">CPCC 202699</strain>
    </source>
</reference>
<dbReference type="InterPro" id="IPR045851">
    <property type="entry name" value="AMP-bd_C_sf"/>
</dbReference>
<dbReference type="Pfam" id="PF00501">
    <property type="entry name" value="AMP-binding"/>
    <property type="match status" value="1"/>
</dbReference>
<dbReference type="Gene3D" id="3.30.300.30">
    <property type="match status" value="1"/>
</dbReference>
<dbReference type="InterPro" id="IPR025110">
    <property type="entry name" value="AMP-bd_C"/>
</dbReference>
<dbReference type="InterPro" id="IPR010071">
    <property type="entry name" value="AA_adenyl_dom"/>
</dbReference>
<sequence>MTLTAESSLFTCTAELTVAPSTTPVADRALFWSGLGASERTLLDILAETTAKHPTAGAIDDGTTVLTYRRLAEEIDSYARLLREAGVGVGDRVGIRISSGTAELYIAILATLTVGAAYVPVDADDPEERAELVFGEAKVAAVATDGRTITVHGTPGGRAGTPGPSDDAWIIFTSGSTGKPKGVAVTHASAAAFVDAEAQLFLTEEPIGPGDRVLAGLSVAFDASCEEMWLAWRYGGCLVPAPRSLVRTGVDLGPWLVAQRITVVSTVPTLAALWPADALEDVRLLIFGGEACPPELAERLAVEGREVWNTYGPTEATVVACAAQMTGEGPVRIGLPLSGWQLAVVNEDGQLVGMGETGELVIGGVGLARYLDPEKDAEKFAPLPSLGWQRAYRSGDMVRAEAEGLLFLGRLDEQVKLGGRRIELGEVDAALQSLPGVQGAAAAIRKTKAGNQVLVGYVVPAEGAEFDSDDAATRLRDQLPAALVPLIALVDDLPTRTSGKVDRNALPWPLSTVDAASSGLSATEAWLAEGWAEILGVSVKSAKADFFSNGGGSLTAAQLIARIRTRHPQVSVNDIYQNPKLGALASMLDALTGQETERREIAPTPRRAGVIQSLLMVPLMGLVGLRWVTIAAALSNILSLLGFGWAPTLNWAWIGLAWVLLFSPAGRIAISAGGARVLLSGVRPGSYPRGGSVHLRLWTAEKLAEFSGADSIAGASWMTTYAKALGARIGKDVDLHSPPPVTGFLKLGRGAAIEPEVDLTGHWVDGDIVHIGAIRIGADARIGARSTLFPGARIGKGAEIAAGSTVRGAVPAGQRWAGSPAARASKEGLKWPSSRPPRSRFWASVYGMTSLVLGFLPALAALPAVAILGSAIVGASSLSAALGQALVFVPVATIAYFVTYALLVLIGVRSLSIGMVEGYHPVHGRIAWQVWATERLMGMAREGLFPLYASLFTPVWLRMLGAKVGRNVEASTVLAVPKMTQVDSGAFLADDTMVATYELGHGWLHVAPARIGKQAFLGNSGMAAPGRSVPKRGLVGVLSSAPRKAKKGSSYLGMPPLPVRRSIGDADTSRTFTPALHLKAMRALVELCRIIPVMCGVALTVLVIGAVLALGSAFGFGVAALLAGPLMLAAGVVAALTATVVKWTLVGKFRAIEHPLWSSFVWRNELADTFVEALAVPWLIGSVGGTPILTTWLRTMGVRVGRGVWLETYWLPESDLVSLGDGATINRGCVVQTHLFHDRIMSMSPVALDEGATLGPHGIVLPGASIGARTTVGPGSLVTRGDAVPADSRWLGNPISAWKADRRG</sequence>
<dbReference type="InterPro" id="IPR020845">
    <property type="entry name" value="AMP-binding_CS"/>
</dbReference>
<dbReference type="RefSeq" id="WP_091285022.1">
    <property type="nucleotide sequence ID" value="NZ_FNON01000001.1"/>
</dbReference>
<name>A0A1H2RWY9_9PSEU</name>
<dbReference type="GO" id="GO:0031177">
    <property type="term" value="F:phosphopantetheine binding"/>
    <property type="evidence" value="ECO:0007669"/>
    <property type="project" value="InterPro"/>
</dbReference>
<dbReference type="Gene3D" id="2.160.10.10">
    <property type="entry name" value="Hexapeptide repeat proteins"/>
    <property type="match status" value="2"/>
</dbReference>
<protein>
    <recommendedName>
        <fullName evidence="6">Carrier domain-containing protein</fullName>
    </recommendedName>
</protein>
<dbReference type="CDD" id="cd05930">
    <property type="entry name" value="A_NRPS"/>
    <property type="match status" value="1"/>
</dbReference>
<dbReference type="InterPro" id="IPR036736">
    <property type="entry name" value="ACP-like_sf"/>
</dbReference>
<dbReference type="SUPFAM" id="SSF47336">
    <property type="entry name" value="ACP-like"/>
    <property type="match status" value="1"/>
</dbReference>
<dbReference type="Gene3D" id="3.40.50.12780">
    <property type="entry name" value="N-terminal domain of ligase-like"/>
    <property type="match status" value="1"/>
</dbReference>
<feature type="transmembrane region" description="Helical" evidence="5">
    <location>
        <begin position="1116"/>
        <end position="1141"/>
    </location>
</feature>
<keyword evidence="2" id="KW-0597">Phosphoprotein</keyword>
<dbReference type="GO" id="GO:0016740">
    <property type="term" value="F:transferase activity"/>
    <property type="evidence" value="ECO:0007669"/>
    <property type="project" value="UniProtKB-KW"/>
</dbReference>
<keyword evidence="1" id="KW-0596">Phosphopantetheine</keyword>
<keyword evidence="4" id="KW-0677">Repeat</keyword>
<dbReference type="InterPro" id="IPR042099">
    <property type="entry name" value="ANL_N_sf"/>
</dbReference>
<dbReference type="InterPro" id="IPR009081">
    <property type="entry name" value="PP-bd_ACP"/>
</dbReference>
<dbReference type="InterPro" id="IPR011004">
    <property type="entry name" value="Trimer_LpxA-like_sf"/>
</dbReference>
<dbReference type="GO" id="GO:0044550">
    <property type="term" value="P:secondary metabolite biosynthetic process"/>
    <property type="evidence" value="ECO:0007669"/>
    <property type="project" value="TreeGrafter"/>
</dbReference>
<dbReference type="InterPro" id="IPR018357">
    <property type="entry name" value="Hexapep_transf_CS"/>
</dbReference>
<organism evidence="7 8">
    <name type="scientific">Amycolatopsis xylanica</name>
    <dbReference type="NCBI Taxonomy" id="589385"/>
    <lineage>
        <taxon>Bacteria</taxon>
        <taxon>Bacillati</taxon>
        <taxon>Actinomycetota</taxon>
        <taxon>Actinomycetes</taxon>
        <taxon>Pseudonocardiales</taxon>
        <taxon>Pseudonocardiaceae</taxon>
        <taxon>Amycolatopsis</taxon>
    </lineage>
</organism>
<dbReference type="STRING" id="589385.SAMN05421504_10140"/>
<feature type="transmembrane region" description="Helical" evidence="5">
    <location>
        <begin position="885"/>
        <end position="908"/>
    </location>
</feature>
<dbReference type="PANTHER" id="PTHR45527">
    <property type="entry name" value="NONRIBOSOMAL PEPTIDE SYNTHETASE"/>
    <property type="match status" value="1"/>
</dbReference>
<keyword evidence="8" id="KW-1185">Reference proteome</keyword>
<dbReference type="SUPFAM" id="SSF56801">
    <property type="entry name" value="Acetyl-CoA synthetase-like"/>
    <property type="match status" value="1"/>
</dbReference>
<dbReference type="InterPro" id="IPR012728">
    <property type="entry name" value="Pls/PosA_C"/>
</dbReference>
<evidence type="ECO:0000256" key="2">
    <source>
        <dbReference type="ARBA" id="ARBA00022553"/>
    </source>
</evidence>
<dbReference type="PROSITE" id="PS00455">
    <property type="entry name" value="AMP_BINDING"/>
    <property type="match status" value="1"/>
</dbReference>
<dbReference type="PROSITE" id="PS50075">
    <property type="entry name" value="CARRIER"/>
    <property type="match status" value="1"/>
</dbReference>
<dbReference type="NCBIfam" id="TIGR02353">
    <property type="entry name" value="NRPS_term_dom"/>
    <property type="match status" value="1"/>
</dbReference>
<keyword evidence="5" id="KW-0812">Transmembrane</keyword>
<evidence type="ECO:0000256" key="3">
    <source>
        <dbReference type="ARBA" id="ARBA00022679"/>
    </source>
</evidence>
<dbReference type="PANTHER" id="PTHR45527:SF1">
    <property type="entry name" value="FATTY ACID SYNTHASE"/>
    <property type="match status" value="1"/>
</dbReference>
<dbReference type="SMART" id="SM00823">
    <property type="entry name" value="PKS_PP"/>
    <property type="match status" value="1"/>
</dbReference>
<keyword evidence="5" id="KW-1133">Transmembrane helix</keyword>
<dbReference type="Pfam" id="PF00550">
    <property type="entry name" value="PP-binding"/>
    <property type="match status" value="1"/>
</dbReference>
<feature type="transmembrane region" description="Helical" evidence="5">
    <location>
        <begin position="845"/>
        <end position="873"/>
    </location>
</feature>
<dbReference type="Proteomes" id="UP000199515">
    <property type="component" value="Unassembled WGS sequence"/>
</dbReference>
<feature type="domain" description="Carrier" evidence="6">
    <location>
        <begin position="518"/>
        <end position="592"/>
    </location>
</feature>
<accession>A0A1H2RWY9</accession>
<keyword evidence="3" id="KW-0808">Transferase</keyword>
<proteinExistence type="predicted"/>
<dbReference type="GO" id="GO:0005737">
    <property type="term" value="C:cytoplasm"/>
    <property type="evidence" value="ECO:0007669"/>
    <property type="project" value="TreeGrafter"/>
</dbReference>
<dbReference type="OrthoDB" id="2472181at2"/>
<dbReference type="GO" id="GO:0043041">
    <property type="term" value="P:amino acid activation for nonribosomal peptide biosynthetic process"/>
    <property type="evidence" value="ECO:0007669"/>
    <property type="project" value="TreeGrafter"/>
</dbReference>
<evidence type="ECO:0000256" key="5">
    <source>
        <dbReference type="SAM" id="Phobius"/>
    </source>
</evidence>
<dbReference type="NCBIfam" id="TIGR01733">
    <property type="entry name" value="AA-adenyl-dom"/>
    <property type="match status" value="1"/>
</dbReference>
<keyword evidence="5" id="KW-0472">Membrane</keyword>
<dbReference type="InterPro" id="IPR000873">
    <property type="entry name" value="AMP-dep_synth/lig_dom"/>
</dbReference>
<dbReference type="InterPro" id="IPR020806">
    <property type="entry name" value="PKS_PP-bd"/>
</dbReference>
<evidence type="ECO:0000313" key="7">
    <source>
        <dbReference type="EMBL" id="SDW23817.1"/>
    </source>
</evidence>
<evidence type="ECO:0000256" key="1">
    <source>
        <dbReference type="ARBA" id="ARBA00022450"/>
    </source>
</evidence>
<feature type="transmembrane region" description="Helical" evidence="5">
    <location>
        <begin position="1087"/>
        <end position="1110"/>
    </location>
</feature>
<dbReference type="EMBL" id="FNON01000001">
    <property type="protein sequence ID" value="SDW23817.1"/>
    <property type="molecule type" value="Genomic_DNA"/>
</dbReference>
<evidence type="ECO:0000256" key="4">
    <source>
        <dbReference type="ARBA" id="ARBA00022737"/>
    </source>
</evidence>
<evidence type="ECO:0000313" key="8">
    <source>
        <dbReference type="Proteomes" id="UP000199515"/>
    </source>
</evidence>
<gene>
    <name evidence="7" type="ORF">SAMN05421504_10140</name>
</gene>